<keyword evidence="1 5" id="KW-0597">Phosphoprotein</keyword>
<evidence type="ECO:0000256" key="3">
    <source>
        <dbReference type="ARBA" id="ARBA00023125"/>
    </source>
</evidence>
<dbReference type="AlphaFoldDB" id="A0A7V6A2E4"/>
<reference evidence="8" key="1">
    <citation type="journal article" date="2020" name="mSystems">
        <title>Genome- and Community-Level Interaction Insights into Carbon Utilization and Element Cycling Functions of Hydrothermarchaeota in Hydrothermal Sediment.</title>
        <authorList>
            <person name="Zhou Z."/>
            <person name="Liu Y."/>
            <person name="Xu W."/>
            <person name="Pan J."/>
            <person name="Luo Z.H."/>
            <person name="Li M."/>
        </authorList>
    </citation>
    <scope>NUCLEOTIDE SEQUENCE [LARGE SCALE GENOMIC DNA]</scope>
    <source>
        <strain evidence="8">SpSt-767</strain>
    </source>
</reference>
<dbReference type="CDD" id="cd06170">
    <property type="entry name" value="LuxR_C_like"/>
    <property type="match status" value="1"/>
</dbReference>
<dbReference type="CDD" id="cd17535">
    <property type="entry name" value="REC_NarL-like"/>
    <property type="match status" value="1"/>
</dbReference>
<dbReference type="EMBL" id="DTGR01000066">
    <property type="protein sequence ID" value="HHS28905.1"/>
    <property type="molecule type" value="Genomic_DNA"/>
</dbReference>
<dbReference type="PROSITE" id="PS50110">
    <property type="entry name" value="RESPONSE_REGULATORY"/>
    <property type="match status" value="1"/>
</dbReference>
<feature type="modified residue" description="4-aspartylphosphate" evidence="5">
    <location>
        <position position="54"/>
    </location>
</feature>
<organism evidence="8">
    <name type="scientific">Desulfobacca acetoxidans</name>
    <dbReference type="NCBI Taxonomy" id="60893"/>
    <lineage>
        <taxon>Bacteria</taxon>
        <taxon>Pseudomonadati</taxon>
        <taxon>Thermodesulfobacteriota</taxon>
        <taxon>Desulfobaccia</taxon>
        <taxon>Desulfobaccales</taxon>
        <taxon>Desulfobaccaceae</taxon>
        <taxon>Desulfobacca</taxon>
    </lineage>
</organism>
<dbReference type="GO" id="GO:0006355">
    <property type="term" value="P:regulation of DNA-templated transcription"/>
    <property type="evidence" value="ECO:0007669"/>
    <property type="project" value="InterPro"/>
</dbReference>
<dbReference type="InterPro" id="IPR039420">
    <property type="entry name" value="WalR-like"/>
</dbReference>
<evidence type="ECO:0000259" key="7">
    <source>
        <dbReference type="PROSITE" id="PS50110"/>
    </source>
</evidence>
<dbReference type="Pfam" id="PF00196">
    <property type="entry name" value="GerE"/>
    <property type="match status" value="1"/>
</dbReference>
<dbReference type="SUPFAM" id="SSF46894">
    <property type="entry name" value="C-terminal effector domain of the bipartite response regulators"/>
    <property type="match status" value="1"/>
</dbReference>
<dbReference type="SMART" id="SM00448">
    <property type="entry name" value="REC"/>
    <property type="match status" value="1"/>
</dbReference>
<evidence type="ECO:0000256" key="2">
    <source>
        <dbReference type="ARBA" id="ARBA00023015"/>
    </source>
</evidence>
<keyword evidence="2" id="KW-0805">Transcription regulation</keyword>
<dbReference type="PRINTS" id="PR00038">
    <property type="entry name" value="HTHLUXR"/>
</dbReference>
<evidence type="ECO:0000256" key="4">
    <source>
        <dbReference type="ARBA" id="ARBA00023163"/>
    </source>
</evidence>
<dbReference type="SUPFAM" id="SSF52172">
    <property type="entry name" value="CheY-like"/>
    <property type="match status" value="1"/>
</dbReference>
<keyword evidence="3" id="KW-0238">DNA-binding</keyword>
<sequence>MSVKVLVADDHQILREGLVTILSKAGMTVVGEAADGRTVVRLARELKPQVVIMDIAMPELNGIEATRQIMAEVPGTRIIALSMHADKHFVRGMLQAGASGYLLKHCASQELVQAIHSVQNHQVYLSPGITELVVEDFKSATGDASAFSVLSPREREILQLYAEGKISREIAETLHISLKTVEAYRRQIMEKMDFKSFADLIKYAIREGLTTLEI</sequence>
<accession>A0A7V6A2E4</accession>
<name>A0A7V6A2E4_9BACT</name>
<dbReference type="PROSITE" id="PS50043">
    <property type="entry name" value="HTH_LUXR_2"/>
    <property type="match status" value="1"/>
</dbReference>
<evidence type="ECO:0000313" key="8">
    <source>
        <dbReference type="EMBL" id="HHS28905.1"/>
    </source>
</evidence>
<dbReference type="PANTHER" id="PTHR43214">
    <property type="entry name" value="TWO-COMPONENT RESPONSE REGULATOR"/>
    <property type="match status" value="1"/>
</dbReference>
<dbReference type="Pfam" id="PF00072">
    <property type="entry name" value="Response_reg"/>
    <property type="match status" value="1"/>
</dbReference>
<proteinExistence type="predicted"/>
<feature type="domain" description="Response regulatory" evidence="7">
    <location>
        <begin position="4"/>
        <end position="119"/>
    </location>
</feature>
<dbReference type="InterPro" id="IPR016032">
    <property type="entry name" value="Sig_transdc_resp-reg_C-effctor"/>
</dbReference>
<evidence type="ECO:0000256" key="5">
    <source>
        <dbReference type="PROSITE-ProRule" id="PRU00169"/>
    </source>
</evidence>
<dbReference type="PANTHER" id="PTHR43214:SF41">
    <property type="entry name" value="NITRATE_NITRITE RESPONSE REGULATOR PROTEIN NARP"/>
    <property type="match status" value="1"/>
</dbReference>
<gene>
    <name evidence="8" type="ORF">ENV52_04305</name>
</gene>
<dbReference type="InterPro" id="IPR011006">
    <property type="entry name" value="CheY-like_superfamily"/>
</dbReference>
<keyword evidence="4" id="KW-0804">Transcription</keyword>
<protein>
    <submittedName>
        <fullName evidence="8">Response regulator transcription factor</fullName>
    </submittedName>
</protein>
<dbReference type="GO" id="GO:0003677">
    <property type="term" value="F:DNA binding"/>
    <property type="evidence" value="ECO:0007669"/>
    <property type="project" value="UniProtKB-KW"/>
</dbReference>
<feature type="domain" description="HTH luxR-type" evidence="6">
    <location>
        <begin position="143"/>
        <end position="208"/>
    </location>
</feature>
<dbReference type="Gene3D" id="3.40.50.2300">
    <property type="match status" value="1"/>
</dbReference>
<evidence type="ECO:0000259" key="6">
    <source>
        <dbReference type="PROSITE" id="PS50043"/>
    </source>
</evidence>
<comment type="caution">
    <text evidence="8">The sequence shown here is derived from an EMBL/GenBank/DDBJ whole genome shotgun (WGS) entry which is preliminary data.</text>
</comment>
<dbReference type="SMART" id="SM00421">
    <property type="entry name" value="HTH_LUXR"/>
    <property type="match status" value="1"/>
</dbReference>
<dbReference type="GO" id="GO:0000160">
    <property type="term" value="P:phosphorelay signal transduction system"/>
    <property type="evidence" value="ECO:0007669"/>
    <property type="project" value="InterPro"/>
</dbReference>
<dbReference type="InterPro" id="IPR058245">
    <property type="entry name" value="NreC/VraR/RcsB-like_REC"/>
</dbReference>
<dbReference type="InterPro" id="IPR000792">
    <property type="entry name" value="Tscrpt_reg_LuxR_C"/>
</dbReference>
<evidence type="ECO:0000256" key="1">
    <source>
        <dbReference type="ARBA" id="ARBA00022553"/>
    </source>
</evidence>
<dbReference type="InterPro" id="IPR001789">
    <property type="entry name" value="Sig_transdc_resp-reg_receiver"/>
</dbReference>